<dbReference type="InterPro" id="IPR013249">
    <property type="entry name" value="RNA_pol_sigma70_r4_t2"/>
</dbReference>
<evidence type="ECO:0000256" key="6">
    <source>
        <dbReference type="ARBA" id="ARBA00023163"/>
    </source>
</evidence>
<keyword evidence="6" id="KW-0804">Transcription</keyword>
<dbReference type="EMBL" id="VUMB01000002">
    <property type="protein sequence ID" value="MSS38984.1"/>
    <property type="molecule type" value="Genomic_DNA"/>
</dbReference>
<dbReference type="GeneID" id="62697511"/>
<dbReference type="InterPro" id="IPR016371">
    <property type="entry name" value="RNA_pol_sigma-H_factor"/>
</dbReference>
<dbReference type="PANTHER" id="PTHR30385:SF1">
    <property type="entry name" value="RNA POLYMERASE SIGMA-H FACTOR"/>
    <property type="match status" value="1"/>
</dbReference>
<evidence type="ECO:0000256" key="3">
    <source>
        <dbReference type="ARBA" id="ARBA00023015"/>
    </source>
</evidence>
<comment type="function">
    <text evidence="7">Sigma factors are initiation factors that promote the attachment of RNA polymerase to specific initiation sites and are then released. Sigma-S contributes to the protection against external stress, thus playing a role in cellular fitness and survival.</text>
</comment>
<dbReference type="GO" id="GO:0006352">
    <property type="term" value="P:DNA-templated transcription initiation"/>
    <property type="evidence" value="ECO:0007669"/>
    <property type="project" value="InterPro"/>
</dbReference>
<dbReference type="Gene3D" id="1.10.10.10">
    <property type="entry name" value="Winged helix-like DNA-binding domain superfamily/Winged helix DNA-binding domain"/>
    <property type="match status" value="1"/>
</dbReference>
<dbReference type="InterPro" id="IPR007627">
    <property type="entry name" value="RNA_pol_sigma70_r2"/>
</dbReference>
<dbReference type="NCBIfam" id="TIGR02937">
    <property type="entry name" value="sigma70-ECF"/>
    <property type="match status" value="1"/>
</dbReference>
<evidence type="ECO:0000256" key="2">
    <source>
        <dbReference type="ARBA" id="ARBA00021245"/>
    </source>
</evidence>
<dbReference type="Gene3D" id="1.20.120.1810">
    <property type="match status" value="1"/>
</dbReference>
<feature type="domain" description="RNA polymerase sigma-70" evidence="8">
    <location>
        <begin position="51"/>
        <end position="64"/>
    </location>
</feature>
<comment type="similarity">
    <text evidence="1">Belongs to the sigma-70 factor family.</text>
</comment>
<dbReference type="AlphaFoldDB" id="A0A844F9W7"/>
<dbReference type="RefSeq" id="WP_004605178.1">
    <property type="nucleotide sequence ID" value="NZ_AP024846.1"/>
</dbReference>
<evidence type="ECO:0000313" key="10">
    <source>
        <dbReference type="Proteomes" id="UP000462363"/>
    </source>
</evidence>
<keyword evidence="4" id="KW-0731">Sigma factor</keyword>
<evidence type="ECO:0000256" key="4">
    <source>
        <dbReference type="ARBA" id="ARBA00023082"/>
    </source>
</evidence>
<keyword evidence="3" id="KW-0805">Transcription regulation</keyword>
<evidence type="ECO:0000256" key="1">
    <source>
        <dbReference type="ARBA" id="ARBA00007788"/>
    </source>
</evidence>
<evidence type="ECO:0000259" key="8">
    <source>
        <dbReference type="PROSITE" id="PS00715"/>
    </source>
</evidence>
<protein>
    <recommendedName>
        <fullName evidence="2">RNA polymerase sigma factor SigS</fullName>
    </recommendedName>
</protein>
<dbReference type="Pfam" id="PF08281">
    <property type="entry name" value="Sigma70_r4_2"/>
    <property type="match status" value="1"/>
</dbReference>
<keyword evidence="5" id="KW-0238">DNA-binding</keyword>
<dbReference type="PROSITE" id="PS00715">
    <property type="entry name" value="SIGMA70_1"/>
    <property type="match status" value="1"/>
</dbReference>
<name>A0A844F9W7_CLOSV</name>
<dbReference type="GO" id="GO:0016987">
    <property type="term" value="F:sigma factor activity"/>
    <property type="evidence" value="ECO:0007669"/>
    <property type="project" value="UniProtKB-KW"/>
</dbReference>
<evidence type="ECO:0000256" key="5">
    <source>
        <dbReference type="ARBA" id="ARBA00023125"/>
    </source>
</evidence>
<dbReference type="Pfam" id="PF04542">
    <property type="entry name" value="Sigma70_r2"/>
    <property type="match status" value="1"/>
</dbReference>
<dbReference type="GO" id="GO:0003677">
    <property type="term" value="F:DNA binding"/>
    <property type="evidence" value="ECO:0007669"/>
    <property type="project" value="UniProtKB-KW"/>
</dbReference>
<dbReference type="SUPFAM" id="SSF46894">
    <property type="entry name" value="C-terminal effector domain of the bipartite response regulators"/>
    <property type="match status" value="1"/>
</dbReference>
<dbReference type="InterPro" id="IPR036388">
    <property type="entry name" value="WH-like_DNA-bd_sf"/>
</dbReference>
<accession>A0A844F9W7</accession>
<gene>
    <name evidence="9" type="ORF">FYJ37_01125</name>
</gene>
<proteinExistence type="inferred from homology"/>
<dbReference type="InterPro" id="IPR013325">
    <property type="entry name" value="RNA_pol_sigma_r2"/>
</dbReference>
<evidence type="ECO:0000313" key="9">
    <source>
        <dbReference type="EMBL" id="MSS38984.1"/>
    </source>
</evidence>
<dbReference type="PIRSF" id="PIRSF002939">
    <property type="entry name" value="RNA_polymerase_sigma-H_factor"/>
    <property type="match status" value="1"/>
</dbReference>
<dbReference type="InterPro" id="IPR016032">
    <property type="entry name" value="Sig_transdc_resp-reg_C-effctor"/>
</dbReference>
<dbReference type="SUPFAM" id="SSF88946">
    <property type="entry name" value="Sigma2 domain of RNA polymerase sigma factors"/>
    <property type="match status" value="1"/>
</dbReference>
<dbReference type="PANTHER" id="PTHR30385">
    <property type="entry name" value="SIGMA FACTOR F FLAGELLAR"/>
    <property type="match status" value="1"/>
</dbReference>
<dbReference type="InterPro" id="IPR014284">
    <property type="entry name" value="RNA_pol_sigma-70_dom"/>
</dbReference>
<sequence length="203" mass="23538">MAKFEQMTDEQLICRLRDGDKTVIDYVMEKYKNLVRKEANAMYLLGGENDDLIQEGMIGLFKAVQDYDVRQETSFYSFAKLCITRQMYSAIEASKRKKHSPLNTYISLYEKNDEKVSLIETMEAGGESNPEELLVSREYAMLLESKLEENLSALENRVLYLHLLGTDYKTIAKLLDKSPKTIDNALQRIKNKTEKILEKELEK</sequence>
<evidence type="ECO:0000256" key="7">
    <source>
        <dbReference type="ARBA" id="ARBA00024701"/>
    </source>
</evidence>
<comment type="caution">
    <text evidence="9">The sequence shown here is derived from an EMBL/GenBank/DDBJ whole genome shotgun (WGS) entry which is preliminary data.</text>
</comment>
<dbReference type="Proteomes" id="UP000462363">
    <property type="component" value="Unassembled WGS sequence"/>
</dbReference>
<dbReference type="InterPro" id="IPR000943">
    <property type="entry name" value="RNA_pol_sigma70"/>
</dbReference>
<organism evidence="9 10">
    <name type="scientific">Clostridium scindens (strain JCM 10418 / VPI 12708)</name>
    <dbReference type="NCBI Taxonomy" id="29347"/>
    <lineage>
        <taxon>Bacteria</taxon>
        <taxon>Bacillati</taxon>
        <taxon>Bacillota</taxon>
        <taxon>Clostridia</taxon>
        <taxon>Lachnospirales</taxon>
        <taxon>Lachnospiraceae</taxon>
    </lineage>
</organism>
<reference evidence="9 10" key="1">
    <citation type="submission" date="2019-08" db="EMBL/GenBank/DDBJ databases">
        <title>In-depth cultivation of the pig gut microbiome towards novel bacterial diversity and tailored functional studies.</title>
        <authorList>
            <person name="Wylensek D."/>
            <person name="Hitch T.C.A."/>
            <person name="Clavel T."/>
        </authorList>
    </citation>
    <scope>NUCLEOTIDE SEQUENCE [LARGE SCALE GENOMIC DNA]</scope>
    <source>
        <strain evidence="9 10">BL-389-WT-3D</strain>
    </source>
</reference>